<organism evidence="2">
    <name type="scientific">Amphora coffeiformis</name>
    <dbReference type="NCBI Taxonomy" id="265554"/>
    <lineage>
        <taxon>Eukaryota</taxon>
        <taxon>Sar</taxon>
        <taxon>Stramenopiles</taxon>
        <taxon>Ochrophyta</taxon>
        <taxon>Bacillariophyta</taxon>
        <taxon>Bacillariophyceae</taxon>
        <taxon>Bacillariophycidae</taxon>
        <taxon>Thalassiophysales</taxon>
        <taxon>Catenulaceae</taxon>
        <taxon>Amphora</taxon>
    </lineage>
</organism>
<feature type="signal peptide" evidence="1">
    <location>
        <begin position="1"/>
        <end position="19"/>
    </location>
</feature>
<evidence type="ECO:0000313" key="2">
    <source>
        <dbReference type="EMBL" id="CAE0411535.1"/>
    </source>
</evidence>
<name>A0A7S3P429_9STRA</name>
<gene>
    <name evidence="2" type="ORF">ACOF00016_LOCUS8857</name>
</gene>
<evidence type="ECO:0000256" key="1">
    <source>
        <dbReference type="SAM" id="SignalP"/>
    </source>
</evidence>
<proteinExistence type="predicted"/>
<feature type="chain" id="PRO_5031024309" evidence="1">
    <location>
        <begin position="20"/>
        <end position="237"/>
    </location>
</feature>
<keyword evidence="1" id="KW-0732">Signal</keyword>
<sequence>MLSSTSFLVLLTLFSSAFAQRFLREGFSNQMESDFRSEAALEDNQALSGMTREMFLMQDLEWEVEPPTTLELKDRGLKRHVEKYIDHPIHLKLLKRQGKHGLRAIGTTDNGKKLKGFWRQGHPGNRLKASELLDANYDDAVKSRLFLVEFELLLPQYKRKQPSVVYQVAVEGGGMNPKAMVPRGGGTIKVYPAREKGTPPIIAGNGPVGLRMKAGIVDPSWSRGRNILRIGKSAGFI</sequence>
<reference evidence="2" key="1">
    <citation type="submission" date="2021-01" db="EMBL/GenBank/DDBJ databases">
        <authorList>
            <person name="Corre E."/>
            <person name="Pelletier E."/>
            <person name="Niang G."/>
            <person name="Scheremetjew M."/>
            <person name="Finn R."/>
            <person name="Kale V."/>
            <person name="Holt S."/>
            <person name="Cochrane G."/>
            <person name="Meng A."/>
            <person name="Brown T."/>
            <person name="Cohen L."/>
        </authorList>
    </citation>
    <scope>NUCLEOTIDE SEQUENCE</scope>
    <source>
        <strain evidence="2">CCMP127</strain>
    </source>
</reference>
<protein>
    <submittedName>
        <fullName evidence="2">Uncharacterized protein</fullName>
    </submittedName>
</protein>
<accession>A0A7S3P429</accession>
<dbReference type="AlphaFoldDB" id="A0A7S3P429"/>
<dbReference type="EMBL" id="HBIM01010598">
    <property type="protein sequence ID" value="CAE0411535.1"/>
    <property type="molecule type" value="Transcribed_RNA"/>
</dbReference>